<keyword evidence="4" id="KW-0410">Iron transport</keyword>
<evidence type="ECO:0000313" key="8">
    <source>
        <dbReference type="EMBL" id="AIR04651.1"/>
    </source>
</evidence>
<comment type="similarity">
    <text evidence="2">Belongs to the bacterial solute-binding protein 8 family.</text>
</comment>
<organism evidence="8 9">
    <name type="scientific">Cedecea neteri</name>
    <dbReference type="NCBI Taxonomy" id="158822"/>
    <lineage>
        <taxon>Bacteria</taxon>
        <taxon>Pseudomonadati</taxon>
        <taxon>Pseudomonadota</taxon>
        <taxon>Gammaproteobacteria</taxon>
        <taxon>Enterobacterales</taxon>
        <taxon>Enterobacteriaceae</taxon>
        <taxon>Cedecea</taxon>
    </lineage>
</organism>
<evidence type="ECO:0000256" key="4">
    <source>
        <dbReference type="ARBA" id="ARBA00022496"/>
    </source>
</evidence>
<dbReference type="Pfam" id="PF01497">
    <property type="entry name" value="Peripla_BP_2"/>
    <property type="match status" value="1"/>
</dbReference>
<dbReference type="Proteomes" id="UP000029481">
    <property type="component" value="Chromosome"/>
</dbReference>
<feature type="signal peptide" evidence="6">
    <location>
        <begin position="1"/>
        <end position="32"/>
    </location>
</feature>
<evidence type="ECO:0000256" key="6">
    <source>
        <dbReference type="SAM" id="SignalP"/>
    </source>
</evidence>
<evidence type="ECO:0000256" key="5">
    <source>
        <dbReference type="ARBA" id="ARBA00022729"/>
    </source>
</evidence>
<dbReference type="CDD" id="cd01146">
    <property type="entry name" value="FhuD"/>
    <property type="match status" value="1"/>
</dbReference>
<dbReference type="GO" id="GO:1901678">
    <property type="term" value="P:iron coordination entity transport"/>
    <property type="evidence" value="ECO:0007669"/>
    <property type="project" value="UniProtKB-ARBA"/>
</dbReference>
<dbReference type="AlphaFoldDB" id="A0A089Q0A0"/>
<dbReference type="PROSITE" id="PS50983">
    <property type="entry name" value="FE_B12_PBP"/>
    <property type="match status" value="1"/>
</dbReference>
<dbReference type="SUPFAM" id="SSF53807">
    <property type="entry name" value="Helical backbone' metal receptor"/>
    <property type="match status" value="1"/>
</dbReference>
<keyword evidence="5 6" id="KW-0732">Signal</keyword>
<dbReference type="InterPro" id="IPR051313">
    <property type="entry name" value="Bact_iron-sidero_bind"/>
</dbReference>
<dbReference type="InterPro" id="IPR006311">
    <property type="entry name" value="TAT_signal"/>
</dbReference>
<dbReference type="OrthoDB" id="6160519at2"/>
<keyword evidence="4" id="KW-0408">Iron</keyword>
<dbReference type="Gene3D" id="3.40.50.1980">
    <property type="entry name" value="Nitrogenase molybdenum iron protein domain"/>
    <property type="match status" value="2"/>
</dbReference>
<gene>
    <name evidence="8" type="ORF">JT31_08525</name>
</gene>
<dbReference type="EMBL" id="CP009451">
    <property type="protein sequence ID" value="AIR04651.1"/>
    <property type="molecule type" value="Genomic_DNA"/>
</dbReference>
<keyword evidence="4" id="KW-0406">Ion transport</keyword>
<dbReference type="PANTHER" id="PTHR30532">
    <property type="entry name" value="IRON III DICITRATE-BINDING PERIPLASMIC PROTEIN"/>
    <property type="match status" value="1"/>
</dbReference>
<keyword evidence="3" id="KW-0813">Transport</keyword>
<feature type="chain" id="PRO_5001848992" evidence="6">
    <location>
        <begin position="33"/>
        <end position="299"/>
    </location>
</feature>
<name>A0A089Q0A0_9ENTR</name>
<evidence type="ECO:0000256" key="1">
    <source>
        <dbReference type="ARBA" id="ARBA00004196"/>
    </source>
</evidence>
<comment type="subcellular location">
    <subcellularLocation>
        <location evidence="1">Cell envelope</location>
    </subcellularLocation>
</comment>
<dbReference type="PANTHER" id="PTHR30532:SF1">
    <property type="entry name" value="IRON(3+)-HYDROXAMATE-BINDING PROTEIN FHUD"/>
    <property type="match status" value="1"/>
</dbReference>
<proteinExistence type="inferred from homology"/>
<sequence length="299" mass="33042">MSRMNDFLLTRRRLLAAMALSPLLLKLPAAQAAVPDAKRIIALEWLPVELMMALGVTPMAVADIPNYQIWVNEPKLPEGVVDVGLRTEPNLELMAQLKPSLILYSAGYGPSPEKITRIAPGLGFNFNDGSGKPLDIARKSLIQLGDTLGMQQAASNHLAEFDAFIASMKPRFAARGSRPVLLMSFLDNRHALVVGKHSLFEQVMDLLGVTNAWQEQTNFWGTTVVGIERLAAIKDADVLCFDHKNEALARQVAATPLWKAMPFIRQNRFQQVPAVWLYGTTMSAMHFARVLDDGLRNLA</sequence>
<evidence type="ECO:0000256" key="2">
    <source>
        <dbReference type="ARBA" id="ARBA00008814"/>
    </source>
</evidence>
<dbReference type="KEGG" id="cnt:JT31_08525"/>
<dbReference type="InterPro" id="IPR002491">
    <property type="entry name" value="ABC_transptr_periplasmic_BD"/>
</dbReference>
<feature type="domain" description="Fe/B12 periplasmic-binding" evidence="7">
    <location>
        <begin position="39"/>
        <end position="299"/>
    </location>
</feature>
<evidence type="ECO:0000313" key="9">
    <source>
        <dbReference type="Proteomes" id="UP000029481"/>
    </source>
</evidence>
<dbReference type="GO" id="GO:0030288">
    <property type="term" value="C:outer membrane-bounded periplasmic space"/>
    <property type="evidence" value="ECO:0007669"/>
    <property type="project" value="TreeGrafter"/>
</dbReference>
<evidence type="ECO:0000256" key="3">
    <source>
        <dbReference type="ARBA" id="ARBA00022448"/>
    </source>
</evidence>
<dbReference type="PRINTS" id="PR01715">
    <property type="entry name" value="FERRIBNDNGPP"/>
</dbReference>
<dbReference type="RefSeq" id="WP_038475465.1">
    <property type="nucleotide sequence ID" value="NZ_CP009451.1"/>
</dbReference>
<protein>
    <submittedName>
        <fullName evidence="8">Iron-hydroxamate transporter substrate-binding subunit</fullName>
    </submittedName>
</protein>
<keyword evidence="9" id="KW-1185">Reference proteome</keyword>
<dbReference type="NCBIfam" id="NF007864">
    <property type="entry name" value="PRK10576.1"/>
    <property type="match status" value="1"/>
</dbReference>
<evidence type="ECO:0000259" key="7">
    <source>
        <dbReference type="PROSITE" id="PS50983"/>
    </source>
</evidence>
<dbReference type="PROSITE" id="PS51318">
    <property type="entry name" value="TAT"/>
    <property type="match status" value="1"/>
</dbReference>
<reference evidence="8 9" key="1">
    <citation type="submission" date="2014-09" db="EMBL/GenBank/DDBJ databases">
        <title>Cedecea neteri SSMD04 Genome Sequencing.</title>
        <authorList>
            <person name="Tan J.-Y."/>
        </authorList>
    </citation>
    <scope>NUCLEOTIDE SEQUENCE [LARGE SCALE GENOMIC DNA]</scope>
    <source>
        <strain evidence="8 9">SSMD04</strain>
    </source>
</reference>
<accession>A0A089Q0A0</accession>